<evidence type="ECO:0000256" key="4">
    <source>
        <dbReference type="ARBA" id="ARBA00022989"/>
    </source>
</evidence>
<feature type="transmembrane region" description="Helical" evidence="8">
    <location>
        <begin position="578"/>
        <end position="602"/>
    </location>
</feature>
<feature type="transmembrane region" description="Helical" evidence="8">
    <location>
        <begin position="120"/>
        <end position="140"/>
    </location>
</feature>
<dbReference type="AlphaFoldDB" id="A0A7V7FXR6"/>
<comment type="subcellular location">
    <subcellularLocation>
        <location evidence="1">Cell membrane</location>
        <topology evidence="1">Multi-pass membrane protein</topology>
    </subcellularLocation>
    <subcellularLocation>
        <location evidence="7">Membrane</location>
        <topology evidence="7">Multi-pass membrane protein</topology>
    </subcellularLocation>
</comment>
<keyword evidence="4 8" id="KW-1133">Transmembrane helix</keyword>
<feature type="transmembrane region" description="Helical" evidence="8">
    <location>
        <begin position="413"/>
        <end position="433"/>
    </location>
</feature>
<dbReference type="PANTHER" id="PTHR42682">
    <property type="entry name" value="HYDROGENASE-4 COMPONENT F"/>
    <property type="match status" value="1"/>
</dbReference>
<name>A0A7V7FXR6_9GAMM</name>
<feature type="transmembrane region" description="Helical" evidence="8">
    <location>
        <begin position="445"/>
        <end position="465"/>
    </location>
</feature>
<evidence type="ECO:0000313" key="11">
    <source>
        <dbReference type="Proteomes" id="UP000486760"/>
    </source>
</evidence>
<dbReference type="InterPro" id="IPR001750">
    <property type="entry name" value="ND/Mrp_TM"/>
</dbReference>
<proteinExistence type="predicted"/>
<feature type="transmembrane region" description="Helical" evidence="8">
    <location>
        <begin position="339"/>
        <end position="361"/>
    </location>
</feature>
<feature type="transmembrane region" description="Helical" evidence="8">
    <location>
        <begin position="174"/>
        <end position="196"/>
    </location>
</feature>
<dbReference type="EMBL" id="VTPY01000008">
    <property type="protein sequence ID" value="KAA0009990.1"/>
    <property type="molecule type" value="Genomic_DNA"/>
</dbReference>
<dbReference type="RefSeq" id="WP_149329955.1">
    <property type="nucleotide sequence ID" value="NZ_VTPY01000008.1"/>
</dbReference>
<keyword evidence="6 8" id="KW-0472">Membrane</keyword>
<feature type="domain" description="NADH:quinone oxidoreductase/Mrp antiporter transmembrane" evidence="9">
    <location>
        <begin position="140"/>
        <end position="364"/>
    </location>
</feature>
<protein>
    <recommendedName>
        <fullName evidence="9">NADH:quinone oxidoreductase/Mrp antiporter transmembrane domain-containing protein</fullName>
    </recommendedName>
</protein>
<evidence type="ECO:0000259" key="9">
    <source>
        <dbReference type="Pfam" id="PF00361"/>
    </source>
</evidence>
<keyword evidence="5" id="KW-0560">Oxidoreductase</keyword>
<evidence type="ECO:0000256" key="2">
    <source>
        <dbReference type="ARBA" id="ARBA00022475"/>
    </source>
</evidence>
<keyword evidence="3 7" id="KW-0812">Transmembrane</keyword>
<keyword evidence="11" id="KW-1185">Reference proteome</keyword>
<feature type="transmembrane region" description="Helical" evidence="8">
    <location>
        <begin position="485"/>
        <end position="505"/>
    </location>
</feature>
<feature type="transmembrane region" description="Helical" evidence="8">
    <location>
        <begin position="373"/>
        <end position="393"/>
    </location>
</feature>
<organism evidence="10 11">
    <name type="scientific">Billgrantia pellis</name>
    <dbReference type="NCBI Taxonomy" id="2606936"/>
    <lineage>
        <taxon>Bacteria</taxon>
        <taxon>Pseudomonadati</taxon>
        <taxon>Pseudomonadota</taxon>
        <taxon>Gammaproteobacteria</taxon>
        <taxon>Oceanospirillales</taxon>
        <taxon>Halomonadaceae</taxon>
        <taxon>Billgrantia</taxon>
    </lineage>
</organism>
<evidence type="ECO:0000256" key="3">
    <source>
        <dbReference type="ARBA" id="ARBA00022692"/>
    </source>
</evidence>
<sequence>MREILLALVPIWPLLLLLRSSLWFAVQQSDPQRLGPRPPLLDAWWVSAPLPAILLALWPGESELAVESWMLGGLWQLDEARRPWLLFAALLWGVAGWYARGYLAEERHGTAHDDGEFRRLLRFALLWPLTLAGNLLLIVAEDIPSFYLGFVTMTLSAYGLVVHTGEREARHGGFAYLVMALLGEAMILAGLLWAAGSGEALTLTELRASVTEAEQGLWMATLLWLGFGVKAGVAGLHVWLPLAHPVAPTPASAVLSGVMVKAGLLGWLSTLPLGSAEAGLAPLGEVIIVAGLAGAFAAALLGVAQRQPKAVLAYSSVSQLGMIASLVGAGLSAPALWPALAPAVTLFAAHHGMTKGALFLGVGISEHPPRLPAWLTGALLTLPALSLSGAFASGLMAKEFMKKALHDSDHATLATWLSVAAVGTTVLMTRALWRQWQERGEPAIAWRSPMALAWLVGVMLAAGVPLWLPLGKHVPWPPLADLPGLLWPAALGLGLAGLVLVAASLRHGEPRVLSRLQAGDLWWSYAALARWVLAGLAALSASLEAWNAGVRSAFGKRERRMIAALDDLTHFESHFRRLAIPLMVSVGGLLLLGFWLGSLVGVGPG</sequence>
<evidence type="ECO:0000313" key="10">
    <source>
        <dbReference type="EMBL" id="KAA0009990.1"/>
    </source>
</evidence>
<dbReference type="PANTHER" id="PTHR42682:SF4">
    <property type="entry name" value="NADH-UBIQUINONE_PLASTOQUINONE"/>
    <property type="match status" value="1"/>
</dbReference>
<comment type="caution">
    <text evidence="10">The sequence shown here is derived from an EMBL/GenBank/DDBJ whole genome shotgun (WGS) entry which is preliminary data.</text>
</comment>
<evidence type="ECO:0000256" key="6">
    <source>
        <dbReference type="ARBA" id="ARBA00023136"/>
    </source>
</evidence>
<keyword evidence="2" id="KW-1003">Cell membrane</keyword>
<feature type="transmembrane region" description="Helical" evidence="8">
    <location>
        <begin position="286"/>
        <end position="304"/>
    </location>
</feature>
<evidence type="ECO:0000256" key="1">
    <source>
        <dbReference type="ARBA" id="ARBA00004651"/>
    </source>
</evidence>
<feature type="transmembrane region" description="Helical" evidence="8">
    <location>
        <begin position="216"/>
        <end position="240"/>
    </location>
</feature>
<feature type="transmembrane region" description="Helical" evidence="8">
    <location>
        <begin position="83"/>
        <end position="99"/>
    </location>
</feature>
<feature type="transmembrane region" description="Helical" evidence="8">
    <location>
        <begin position="146"/>
        <end position="162"/>
    </location>
</feature>
<evidence type="ECO:0000256" key="5">
    <source>
        <dbReference type="ARBA" id="ARBA00023002"/>
    </source>
</evidence>
<dbReference type="Proteomes" id="UP000486760">
    <property type="component" value="Unassembled WGS sequence"/>
</dbReference>
<evidence type="ECO:0000256" key="7">
    <source>
        <dbReference type="RuleBase" id="RU000320"/>
    </source>
</evidence>
<dbReference type="InterPro" id="IPR052175">
    <property type="entry name" value="ComplexI-like_HydComp"/>
</dbReference>
<dbReference type="GO" id="GO:0005886">
    <property type="term" value="C:plasma membrane"/>
    <property type="evidence" value="ECO:0007669"/>
    <property type="project" value="UniProtKB-SubCell"/>
</dbReference>
<reference evidence="10 11" key="1">
    <citation type="submission" date="2019-08" db="EMBL/GenBank/DDBJ databases">
        <title>Bioinformatics analysis of the strain L3 and L5.</title>
        <authorList>
            <person name="Li X."/>
        </authorList>
    </citation>
    <scope>NUCLEOTIDE SEQUENCE [LARGE SCALE GENOMIC DNA]</scope>
    <source>
        <strain evidence="10 11">L5</strain>
    </source>
</reference>
<gene>
    <name evidence="10" type="ORF">F0A17_19075</name>
</gene>
<accession>A0A7V7FXR6</accession>
<dbReference type="GO" id="GO:0016491">
    <property type="term" value="F:oxidoreductase activity"/>
    <property type="evidence" value="ECO:0007669"/>
    <property type="project" value="UniProtKB-KW"/>
</dbReference>
<feature type="transmembrane region" description="Helical" evidence="8">
    <location>
        <begin position="311"/>
        <end position="333"/>
    </location>
</feature>
<feature type="transmembrane region" description="Helical" evidence="8">
    <location>
        <begin position="252"/>
        <end position="274"/>
    </location>
</feature>
<evidence type="ECO:0000256" key="8">
    <source>
        <dbReference type="SAM" id="Phobius"/>
    </source>
</evidence>
<dbReference type="Pfam" id="PF00361">
    <property type="entry name" value="Proton_antipo_M"/>
    <property type="match status" value="1"/>
</dbReference>